<dbReference type="RefSeq" id="XP_066695584.1">
    <property type="nucleotide sequence ID" value="XM_066848888.1"/>
</dbReference>
<dbReference type="Proteomes" id="UP001391051">
    <property type="component" value="Unassembled WGS sequence"/>
</dbReference>
<name>A0ABR1Q0P0_9PEZI</name>
<dbReference type="Gene3D" id="2.120.10.30">
    <property type="entry name" value="TolB, C-terminal domain"/>
    <property type="match status" value="1"/>
</dbReference>
<organism evidence="1 2">
    <name type="scientific">Apiospora aurea</name>
    <dbReference type="NCBI Taxonomy" id="335848"/>
    <lineage>
        <taxon>Eukaryota</taxon>
        <taxon>Fungi</taxon>
        <taxon>Dikarya</taxon>
        <taxon>Ascomycota</taxon>
        <taxon>Pezizomycotina</taxon>
        <taxon>Sordariomycetes</taxon>
        <taxon>Xylariomycetidae</taxon>
        <taxon>Amphisphaeriales</taxon>
        <taxon>Apiosporaceae</taxon>
        <taxon>Apiospora</taxon>
    </lineage>
</organism>
<protein>
    <submittedName>
        <fullName evidence="1">Acylamino-acid-releasing enzyme</fullName>
    </submittedName>
</protein>
<dbReference type="SUPFAM" id="SSF82171">
    <property type="entry name" value="DPP6 N-terminal domain-like"/>
    <property type="match status" value="1"/>
</dbReference>
<comment type="caution">
    <text evidence="1">The sequence shown here is derived from an EMBL/GenBank/DDBJ whole genome shotgun (WGS) entry which is preliminary data.</text>
</comment>
<accession>A0ABR1Q0P0</accession>
<dbReference type="InterPro" id="IPR011042">
    <property type="entry name" value="6-blade_b-propeller_TolB-like"/>
</dbReference>
<evidence type="ECO:0000313" key="1">
    <source>
        <dbReference type="EMBL" id="KAK7943553.1"/>
    </source>
</evidence>
<sequence>MFDSKADRVAIQELLNIEAPLQLQLSPDCKSVVYRTSLKWYHRIDDGPPRTIPIWIADAGVANSARHLTGGLHNDRMPLWSPLGHQIAFLSDWAVDSGKSNALSLLDLDATEPRRLTPVDSERVITKFAFSPDGKDCIYDRRRGVRGSQEPERGDWSGLCLGRGLGLH</sequence>
<dbReference type="EMBL" id="JAQQWE010000008">
    <property type="protein sequence ID" value="KAK7943553.1"/>
    <property type="molecule type" value="Genomic_DNA"/>
</dbReference>
<reference evidence="1 2" key="1">
    <citation type="submission" date="2023-01" db="EMBL/GenBank/DDBJ databases">
        <title>Analysis of 21 Apiospora genomes using comparative genomics revels a genus with tremendous synthesis potential of carbohydrate active enzymes and secondary metabolites.</title>
        <authorList>
            <person name="Sorensen T."/>
        </authorList>
    </citation>
    <scope>NUCLEOTIDE SEQUENCE [LARGE SCALE GENOMIC DNA]</scope>
    <source>
        <strain evidence="1 2">CBS 24483</strain>
    </source>
</reference>
<evidence type="ECO:0000313" key="2">
    <source>
        <dbReference type="Proteomes" id="UP001391051"/>
    </source>
</evidence>
<dbReference type="GeneID" id="92081950"/>
<keyword evidence="2" id="KW-1185">Reference proteome</keyword>
<gene>
    <name evidence="1" type="ORF">PG986_012666</name>
</gene>
<proteinExistence type="predicted"/>